<dbReference type="Pfam" id="PF01657">
    <property type="entry name" value="Stress-antifung"/>
    <property type="match status" value="4"/>
</dbReference>
<name>A0A8B7BP61_PHODC</name>
<proteinExistence type="predicted"/>
<dbReference type="RefSeq" id="XP_008782562.3">
    <property type="nucleotide sequence ID" value="XM_008784340.3"/>
</dbReference>
<dbReference type="PROSITE" id="PS51473">
    <property type="entry name" value="GNK2"/>
    <property type="match status" value="4"/>
</dbReference>
<evidence type="ECO:0000256" key="2">
    <source>
        <dbReference type="ARBA" id="ARBA00022737"/>
    </source>
</evidence>
<evidence type="ECO:0000256" key="1">
    <source>
        <dbReference type="ARBA" id="ARBA00022729"/>
    </source>
</evidence>
<dbReference type="Proteomes" id="UP000228380">
    <property type="component" value="Chromosome 6"/>
</dbReference>
<sequence length="528" mass="57764">MMRDESDTIYPCSLLMHHHQQTISVHAYEMKHDSSLPRESFSSRLFLIISYVLLFHSSIGAVQAQSGEFMGSNCSSVDSYAASSAFETNLNTLFSSLSSKSSNSISDKDTEGEDPDLVCGLFLCLGDLSHESCQACIQTAISRIAHDCAYRRQGFIWYDNCLLRYSDHNFFGVVDASGSSAVNPAGPKELSTEPWEKMSKIVEEAPYQPLKFETFSLGPDPVFGMAQCASDLSSQGCKQCLATVLAAIKACCADIQGWRYVSPSCWIRCEHSFFLLPANPDNRIWSFNCTGGMYDANSTYRINLGNLFSSLISKSLSSESDNDTTGDDPDHVYGLFLCQGSLSASDCQNCIRSATSDIQLLCSRTQGIISYDYCQLRYSNVSFFGVADPEGIFMTNPNISAQTNSTKPMDMVSKLVQEAPNRRPLMFASNSSPSASLFGIAECTMDLNSTECGRCLKTILEDIKACCIKSDGWRYLSPSCWIRYESTTFFDVYLAPQPTPGGGGGVGAAAAALAAAVIFFLLTRKCFS</sequence>
<dbReference type="GeneID" id="103702054"/>
<feature type="domain" description="Gnk2-homologous" evidence="4">
    <location>
        <begin position="282"/>
        <end position="383"/>
    </location>
</feature>
<dbReference type="PANTHER" id="PTHR32099:SF42">
    <property type="entry name" value="CYSTEINE-RICH RECEPTOR-LIKE PROTEIN KINASE 9-RELATED"/>
    <property type="match status" value="1"/>
</dbReference>
<dbReference type="InterPro" id="IPR002902">
    <property type="entry name" value="GNK2"/>
</dbReference>
<dbReference type="PANTHER" id="PTHR32099">
    <property type="entry name" value="CYSTEINE-RICH REPEAT SECRETORY PROTEIN"/>
    <property type="match status" value="1"/>
</dbReference>
<evidence type="ECO:0000313" key="6">
    <source>
        <dbReference type="RefSeq" id="XP_008782562.3"/>
    </source>
</evidence>
<evidence type="ECO:0000313" key="5">
    <source>
        <dbReference type="Proteomes" id="UP000228380"/>
    </source>
</evidence>
<keyword evidence="1" id="KW-0732">Signal</keyword>
<feature type="transmembrane region" description="Helical" evidence="3">
    <location>
        <begin position="502"/>
        <end position="522"/>
    </location>
</feature>
<dbReference type="CDD" id="cd23509">
    <property type="entry name" value="Gnk2-like"/>
    <property type="match status" value="4"/>
</dbReference>
<dbReference type="KEGG" id="pda:103702054"/>
<evidence type="ECO:0000259" key="4">
    <source>
        <dbReference type="PROSITE" id="PS51473"/>
    </source>
</evidence>
<feature type="domain" description="Gnk2-homologous" evidence="4">
    <location>
        <begin position="172"/>
        <end position="274"/>
    </location>
</feature>
<dbReference type="InterPro" id="IPR038408">
    <property type="entry name" value="GNK2_sf"/>
</dbReference>
<keyword evidence="5" id="KW-1185">Reference proteome</keyword>
<keyword evidence="3" id="KW-0812">Transmembrane</keyword>
<organism evidence="5 6">
    <name type="scientific">Phoenix dactylifera</name>
    <name type="common">Date palm</name>
    <dbReference type="NCBI Taxonomy" id="42345"/>
    <lineage>
        <taxon>Eukaryota</taxon>
        <taxon>Viridiplantae</taxon>
        <taxon>Streptophyta</taxon>
        <taxon>Embryophyta</taxon>
        <taxon>Tracheophyta</taxon>
        <taxon>Spermatophyta</taxon>
        <taxon>Magnoliopsida</taxon>
        <taxon>Liliopsida</taxon>
        <taxon>Arecaceae</taxon>
        <taxon>Coryphoideae</taxon>
        <taxon>Phoeniceae</taxon>
        <taxon>Phoenix</taxon>
    </lineage>
</organism>
<keyword evidence="2" id="KW-0677">Repeat</keyword>
<reference evidence="5" key="1">
    <citation type="journal article" date="2019" name="Nat. Commun.">
        <title>Genome-wide association mapping of date palm fruit traits.</title>
        <authorList>
            <person name="Hazzouri K.M."/>
            <person name="Gros-Balthazard M."/>
            <person name="Flowers J.M."/>
            <person name="Copetti D."/>
            <person name="Lemansour A."/>
            <person name="Lebrun M."/>
            <person name="Masmoudi K."/>
            <person name="Ferrand S."/>
            <person name="Dhar M.I."/>
            <person name="Fresquez Z.A."/>
            <person name="Rosas U."/>
            <person name="Zhang J."/>
            <person name="Talag J."/>
            <person name="Lee S."/>
            <person name="Kudrna D."/>
            <person name="Powell R.F."/>
            <person name="Leitch I.J."/>
            <person name="Krueger R.R."/>
            <person name="Wing R.A."/>
            <person name="Amiri K.M.A."/>
            <person name="Purugganan M.D."/>
        </authorList>
    </citation>
    <scope>NUCLEOTIDE SEQUENCE [LARGE SCALE GENOMIC DNA]</scope>
    <source>
        <strain evidence="5">cv. Khalas</strain>
    </source>
</reference>
<dbReference type="Gene3D" id="3.30.430.20">
    <property type="entry name" value="Gnk2 domain, C-X8-C-X2-C motif"/>
    <property type="match status" value="4"/>
</dbReference>
<reference evidence="6" key="2">
    <citation type="submission" date="2025-08" db="UniProtKB">
        <authorList>
            <consortium name="RefSeq"/>
        </authorList>
    </citation>
    <scope>IDENTIFICATION</scope>
    <source>
        <tissue evidence="6">Young leaves</tissue>
    </source>
</reference>
<dbReference type="OrthoDB" id="634067at2759"/>
<evidence type="ECO:0000256" key="3">
    <source>
        <dbReference type="SAM" id="Phobius"/>
    </source>
</evidence>
<feature type="domain" description="Gnk2-homologous" evidence="4">
    <location>
        <begin position="68"/>
        <end position="170"/>
    </location>
</feature>
<protein>
    <submittedName>
        <fullName evidence="6">Cysteine-rich receptor-like protein kinase 23</fullName>
    </submittedName>
</protein>
<dbReference type="AlphaFoldDB" id="A0A8B7BP61"/>
<keyword evidence="3" id="KW-1133">Transmembrane helix</keyword>
<keyword evidence="3" id="KW-0472">Membrane</keyword>
<accession>A0A8B7BP61</accession>
<gene>
    <name evidence="6" type="primary">LOC103702054</name>
</gene>
<feature type="domain" description="Gnk2-homologous" evidence="4">
    <location>
        <begin position="387"/>
        <end position="489"/>
    </location>
</feature>